<evidence type="ECO:0000313" key="3">
    <source>
        <dbReference type="RefSeq" id="XP_005093997.1"/>
    </source>
</evidence>
<protein>
    <submittedName>
        <fullName evidence="3">Uncharacterized protein LOC101852678 isoform X1</fullName>
    </submittedName>
</protein>
<accession>A0ABM0JHV3</accession>
<evidence type="ECO:0000313" key="2">
    <source>
        <dbReference type="Proteomes" id="UP000694888"/>
    </source>
</evidence>
<name>A0ABM0JHV3_APLCA</name>
<proteinExistence type="predicted"/>
<organism evidence="2 3">
    <name type="scientific">Aplysia californica</name>
    <name type="common">California sea hare</name>
    <dbReference type="NCBI Taxonomy" id="6500"/>
    <lineage>
        <taxon>Eukaryota</taxon>
        <taxon>Metazoa</taxon>
        <taxon>Spiralia</taxon>
        <taxon>Lophotrochozoa</taxon>
        <taxon>Mollusca</taxon>
        <taxon>Gastropoda</taxon>
        <taxon>Heterobranchia</taxon>
        <taxon>Euthyneura</taxon>
        <taxon>Tectipleura</taxon>
        <taxon>Aplysiida</taxon>
        <taxon>Aplysioidea</taxon>
        <taxon>Aplysiidae</taxon>
        <taxon>Aplysia</taxon>
    </lineage>
</organism>
<gene>
    <name evidence="3" type="primary">LOC101852678</name>
</gene>
<dbReference type="RefSeq" id="XP_005093997.1">
    <property type="nucleotide sequence ID" value="XM_005093940.3"/>
</dbReference>
<sequence length="228" mass="25327">MFSVSTKYVSLAILAIFSVVGTALASPVSQPTIDNPCRITSSAPPEYLPLQEEIALTLNVLETLRSSCEDGVTTMNTENLLTSDEIDMLMNNPMYNLPGLPLATATRNVSEEKMASILLEDYHDVSVFTVFAQQVYEEEDGNEVLKADLLKVKHYFYSTLCKLDTILGSINSPVSDFVSSDVMPDSLKNITSDKYRYMRAILLLNSAMKHIEVLHKDYEKLPQNVSSA</sequence>
<feature type="signal peptide" evidence="1">
    <location>
        <begin position="1"/>
        <end position="25"/>
    </location>
</feature>
<keyword evidence="1" id="KW-0732">Signal</keyword>
<keyword evidence="2" id="KW-1185">Reference proteome</keyword>
<reference evidence="3" key="1">
    <citation type="submission" date="2025-08" db="UniProtKB">
        <authorList>
            <consortium name="RefSeq"/>
        </authorList>
    </citation>
    <scope>IDENTIFICATION</scope>
</reference>
<dbReference type="Proteomes" id="UP000694888">
    <property type="component" value="Unplaced"/>
</dbReference>
<dbReference type="GeneID" id="101852678"/>
<feature type="chain" id="PRO_5047473922" evidence="1">
    <location>
        <begin position="26"/>
        <end position="228"/>
    </location>
</feature>
<evidence type="ECO:0000256" key="1">
    <source>
        <dbReference type="SAM" id="SignalP"/>
    </source>
</evidence>